<feature type="transmembrane region" description="Helical" evidence="6">
    <location>
        <begin position="244"/>
        <end position="265"/>
    </location>
</feature>
<dbReference type="SUPFAM" id="SSF103473">
    <property type="entry name" value="MFS general substrate transporter"/>
    <property type="match status" value="1"/>
</dbReference>
<evidence type="ECO:0000313" key="8">
    <source>
        <dbReference type="Proteomes" id="UP000215332"/>
    </source>
</evidence>
<gene>
    <name evidence="7" type="ORF">SAMEA4412665_00445</name>
</gene>
<organism evidence="7 8">
    <name type="scientific">Cutibacterium granulosum</name>
    <dbReference type="NCBI Taxonomy" id="33011"/>
    <lineage>
        <taxon>Bacteria</taxon>
        <taxon>Bacillati</taxon>
        <taxon>Actinomycetota</taxon>
        <taxon>Actinomycetes</taxon>
        <taxon>Propionibacteriales</taxon>
        <taxon>Propionibacteriaceae</taxon>
        <taxon>Cutibacterium</taxon>
    </lineage>
</organism>
<dbReference type="InterPro" id="IPR036259">
    <property type="entry name" value="MFS_trans_sf"/>
</dbReference>
<dbReference type="CDD" id="cd06173">
    <property type="entry name" value="MFS_MefA_like"/>
    <property type="match status" value="1"/>
</dbReference>
<accession>A0A239W7P0</accession>
<dbReference type="EMBL" id="LT906441">
    <property type="protein sequence ID" value="SNV30595.1"/>
    <property type="molecule type" value="Genomic_DNA"/>
</dbReference>
<feature type="transmembrane region" description="Helical" evidence="6">
    <location>
        <begin position="112"/>
        <end position="130"/>
    </location>
</feature>
<feature type="transmembrane region" description="Helical" evidence="6">
    <location>
        <begin position="21"/>
        <end position="41"/>
    </location>
</feature>
<protein>
    <submittedName>
        <fullName evidence="7">H+ Antiporter protein</fullName>
    </submittedName>
</protein>
<dbReference type="PANTHER" id="PTHR23513">
    <property type="entry name" value="INTEGRAL MEMBRANE EFFLUX PROTEIN-RELATED"/>
    <property type="match status" value="1"/>
</dbReference>
<evidence type="ECO:0000256" key="6">
    <source>
        <dbReference type="SAM" id="Phobius"/>
    </source>
</evidence>
<feature type="transmembrane region" description="Helical" evidence="6">
    <location>
        <begin position="372"/>
        <end position="395"/>
    </location>
</feature>
<feature type="transmembrane region" description="Helical" evidence="6">
    <location>
        <begin position="187"/>
        <end position="206"/>
    </location>
</feature>
<keyword evidence="5 6" id="KW-0472">Membrane</keyword>
<evidence type="ECO:0000256" key="1">
    <source>
        <dbReference type="ARBA" id="ARBA00004651"/>
    </source>
</evidence>
<feature type="transmembrane region" description="Helical" evidence="6">
    <location>
        <begin position="151"/>
        <end position="175"/>
    </location>
</feature>
<dbReference type="Gene3D" id="1.20.1250.20">
    <property type="entry name" value="MFS general substrate transporter like domains"/>
    <property type="match status" value="1"/>
</dbReference>
<proteinExistence type="predicted"/>
<dbReference type="KEGG" id="cgrn:4412665_00445"/>
<reference evidence="7 8" key="1">
    <citation type="submission" date="2017-06" db="EMBL/GenBank/DDBJ databases">
        <authorList>
            <consortium name="Pathogen Informatics"/>
        </authorList>
    </citation>
    <scope>NUCLEOTIDE SEQUENCE [LARGE SCALE GENOMIC DNA]</scope>
    <source>
        <strain evidence="7 8">NCTC11865</strain>
    </source>
</reference>
<feature type="transmembrane region" description="Helical" evidence="6">
    <location>
        <begin position="53"/>
        <end position="76"/>
    </location>
</feature>
<evidence type="ECO:0000256" key="3">
    <source>
        <dbReference type="ARBA" id="ARBA00022692"/>
    </source>
</evidence>
<keyword evidence="3 6" id="KW-0812">Transmembrane</keyword>
<dbReference type="RefSeq" id="WP_021105298.1">
    <property type="nucleotide sequence ID" value="NZ_LT906441.1"/>
</dbReference>
<name>A0A239W7P0_9ACTN</name>
<evidence type="ECO:0000256" key="4">
    <source>
        <dbReference type="ARBA" id="ARBA00022989"/>
    </source>
</evidence>
<comment type="subcellular location">
    <subcellularLocation>
        <location evidence="1">Cell membrane</location>
        <topology evidence="1">Multi-pass membrane protein</topology>
    </subcellularLocation>
</comment>
<keyword evidence="4 6" id="KW-1133">Transmembrane helix</keyword>
<dbReference type="eggNOG" id="COG2270">
    <property type="taxonomic scope" value="Bacteria"/>
</dbReference>
<sequence>MFWQNLKCLWRHPRFRRILGVRIFTQAADGTLQVGMASYVLLSPEQQPDAWSIAMVLAITLLPFCLLGPFVSLVLDRWSRQRILVGTDGLRCLIALMLGVLVWNGARDKASHIALLILLLVAMSMNRFLLTALTAGLEHTIDKREYLTASSIMPIIGPLGLMLGAVIATAVRLIAGRHMPVHHADTIIFVISATLFAFSVGLGMRFDRWELGPTRIDRSERASDVLRSALEGFRHCAKLPTVRTGLTFIGVQRVLFGVYSVAMILGYRNLLHAQTDINGAMGDMMVWGVVMGTGIVLSAAFMPPLVHGIGMRRALTSLMVATAVVQVFPGAIINRFALLIASFFIGVFAQSVKAGTDTICQAHVADAFKGRVFIVYDMVYNAAFVGGSALAAALVPDEGMSTPHLLGLGGAYLLLGIGFLLRTHRYGDTEFNRGTALGGEPLAIQETLHVED</sequence>
<feature type="transmembrane region" description="Helical" evidence="6">
    <location>
        <begin position="401"/>
        <end position="421"/>
    </location>
</feature>
<dbReference type="Proteomes" id="UP000215332">
    <property type="component" value="Chromosome 1"/>
</dbReference>
<evidence type="ECO:0000256" key="5">
    <source>
        <dbReference type="ARBA" id="ARBA00023136"/>
    </source>
</evidence>
<dbReference type="AlphaFoldDB" id="A0A239W7P0"/>
<dbReference type="PANTHER" id="PTHR23513:SF17">
    <property type="entry name" value="MEMBRANE PROTEIN"/>
    <property type="match status" value="1"/>
</dbReference>
<dbReference type="GO" id="GO:0005886">
    <property type="term" value="C:plasma membrane"/>
    <property type="evidence" value="ECO:0007669"/>
    <property type="project" value="UniProtKB-SubCell"/>
</dbReference>
<evidence type="ECO:0000256" key="2">
    <source>
        <dbReference type="ARBA" id="ARBA00022475"/>
    </source>
</evidence>
<keyword evidence="2" id="KW-1003">Cell membrane</keyword>
<feature type="transmembrane region" description="Helical" evidence="6">
    <location>
        <begin position="285"/>
        <end position="302"/>
    </location>
</feature>
<evidence type="ECO:0000313" key="7">
    <source>
        <dbReference type="EMBL" id="SNV30595.1"/>
    </source>
</evidence>